<dbReference type="RefSeq" id="WP_144451065.1">
    <property type="nucleotide sequence ID" value="NZ_VLKZ01000007.1"/>
</dbReference>
<evidence type="ECO:0000313" key="1">
    <source>
        <dbReference type="EMBL" id="TWI55272.1"/>
    </source>
</evidence>
<dbReference type="OrthoDB" id="2427603at2"/>
<proteinExistence type="predicted"/>
<name>A0A562QEU9_9BACI</name>
<dbReference type="AlphaFoldDB" id="A0A562QEU9"/>
<dbReference type="EMBL" id="VLKZ01000007">
    <property type="protein sequence ID" value="TWI55272.1"/>
    <property type="molecule type" value="Genomic_DNA"/>
</dbReference>
<evidence type="ECO:0008006" key="3">
    <source>
        <dbReference type="Google" id="ProtNLM"/>
    </source>
</evidence>
<evidence type="ECO:0000313" key="2">
    <source>
        <dbReference type="Proteomes" id="UP000315711"/>
    </source>
</evidence>
<sequence>MWKWILGVLLILGVAGYFGYNFAISTASDIMIDQVANQVLSNEEELEKLMNDPEIQALISSVDVEADKELPFETKEEALTVVLSEFSMGEITDVASKAQTGELSPNEVQEMLEQRLSSEEMEALKIIAVKEIQSRQNQ</sequence>
<accession>A0A562QEU9</accession>
<reference evidence="1 2" key="1">
    <citation type="journal article" date="2015" name="Stand. Genomic Sci.">
        <title>Genomic Encyclopedia of Bacterial and Archaeal Type Strains, Phase III: the genomes of soil and plant-associated and newly described type strains.</title>
        <authorList>
            <person name="Whitman W.B."/>
            <person name="Woyke T."/>
            <person name="Klenk H.P."/>
            <person name="Zhou Y."/>
            <person name="Lilburn T.G."/>
            <person name="Beck B.J."/>
            <person name="De Vos P."/>
            <person name="Vandamme P."/>
            <person name="Eisen J.A."/>
            <person name="Garrity G."/>
            <person name="Hugenholtz P."/>
            <person name="Kyrpides N.C."/>
        </authorList>
    </citation>
    <scope>NUCLEOTIDE SEQUENCE [LARGE SCALE GENOMIC DNA]</scope>
    <source>
        <strain evidence="1 2">CGMCC 1.10116</strain>
    </source>
</reference>
<keyword evidence="2" id="KW-1185">Reference proteome</keyword>
<organism evidence="1 2">
    <name type="scientific">Halalkalibacter nanhaiisediminis</name>
    <dbReference type="NCBI Taxonomy" id="688079"/>
    <lineage>
        <taxon>Bacteria</taxon>
        <taxon>Bacillati</taxon>
        <taxon>Bacillota</taxon>
        <taxon>Bacilli</taxon>
        <taxon>Bacillales</taxon>
        <taxon>Bacillaceae</taxon>
        <taxon>Halalkalibacter</taxon>
    </lineage>
</organism>
<comment type="caution">
    <text evidence="1">The sequence shown here is derived from an EMBL/GenBank/DDBJ whole genome shotgun (WGS) entry which is preliminary data.</text>
</comment>
<dbReference type="Proteomes" id="UP000315711">
    <property type="component" value="Unassembled WGS sequence"/>
</dbReference>
<gene>
    <name evidence="1" type="ORF">IQ10_02819</name>
</gene>
<protein>
    <recommendedName>
        <fullName evidence="3">Phenylalanyl-tRNA synthetase subunit beta</fullName>
    </recommendedName>
</protein>